<evidence type="ECO:0000313" key="3">
    <source>
        <dbReference type="Proteomes" id="UP001164743"/>
    </source>
</evidence>
<sequence>MSSSLCTHLTGTLNLPAHPHVPPYEARAPSAGLEKGRPAYELQQRKFLQALPPPQIAPSGPQTFALQPPPPAASRPARKPRWRQASSAWWRSFLGPSCSMSSSLGTSGIAGPCSDPNAFCTMGFST</sequence>
<dbReference type="RefSeq" id="XP_053028147.1">
    <property type="nucleotide sequence ID" value="XM_053164578.1"/>
</dbReference>
<keyword evidence="3" id="KW-1185">Reference proteome</keyword>
<feature type="region of interest" description="Disordered" evidence="1">
    <location>
        <begin position="49"/>
        <end position="81"/>
    </location>
</feature>
<dbReference type="GeneID" id="77805472"/>
<organism evidence="2 3">
    <name type="scientific">Puccinia triticina</name>
    <dbReference type="NCBI Taxonomy" id="208348"/>
    <lineage>
        <taxon>Eukaryota</taxon>
        <taxon>Fungi</taxon>
        <taxon>Dikarya</taxon>
        <taxon>Basidiomycota</taxon>
        <taxon>Pucciniomycotina</taxon>
        <taxon>Pucciniomycetes</taxon>
        <taxon>Pucciniales</taxon>
        <taxon>Pucciniaceae</taxon>
        <taxon>Puccinia</taxon>
    </lineage>
</organism>
<dbReference type="EMBL" id="CP110437">
    <property type="protein sequence ID" value="WAQ92592.1"/>
    <property type="molecule type" value="Genomic_DNA"/>
</dbReference>
<protein>
    <submittedName>
        <fullName evidence="2">Uncharacterized protein</fullName>
    </submittedName>
</protein>
<proteinExistence type="predicted"/>
<evidence type="ECO:0000256" key="1">
    <source>
        <dbReference type="SAM" id="MobiDB-lite"/>
    </source>
</evidence>
<evidence type="ECO:0000313" key="2">
    <source>
        <dbReference type="EMBL" id="WAQ92592.1"/>
    </source>
</evidence>
<dbReference type="Proteomes" id="UP001164743">
    <property type="component" value="Chromosome 17A"/>
</dbReference>
<name>A0ABY7DCC1_9BASI</name>
<accession>A0ABY7DCC1</accession>
<reference evidence="2" key="1">
    <citation type="submission" date="2022-10" db="EMBL/GenBank/DDBJ databases">
        <title>Puccinia triticina Genome sequencing and assembly.</title>
        <authorList>
            <person name="Li C."/>
        </authorList>
    </citation>
    <scope>NUCLEOTIDE SEQUENCE</scope>
    <source>
        <strain evidence="2">Pt15</strain>
    </source>
</reference>
<gene>
    <name evidence="2" type="ORF">PtA15_17A73</name>
</gene>